<dbReference type="InterPro" id="IPR001841">
    <property type="entry name" value="Znf_RING"/>
</dbReference>
<dbReference type="SUPFAM" id="SSF57850">
    <property type="entry name" value="RING/U-box"/>
    <property type="match status" value="1"/>
</dbReference>
<keyword evidence="10" id="KW-1185">Reference proteome</keyword>
<evidence type="ECO:0000256" key="4">
    <source>
        <dbReference type="PROSITE-ProRule" id="PRU00024"/>
    </source>
</evidence>
<name>A0AAV4CX85_9GAST</name>
<dbReference type="SUPFAM" id="SSF57845">
    <property type="entry name" value="B-box zinc-binding domain"/>
    <property type="match status" value="1"/>
</dbReference>
<sequence>MHLLEAAAEPVMASSRHGPMEEEFLSCSICYEVFKEPKTLTCLHRFCQNCLHNFLLRQRISTISRQGGFYCPMCREFISSPDRTRPPVEWAALFKTDFHLKNIIKFMESRPSRRVDRPANPCSVHNHAECDLFCSDCHQAICHLCAGISHRGCGKVITVSEAAKEKRASADSWVKELSAKIKEASELEKSREKCLDQLDNQKAAAEKAIANMVKELHARITVAEDKLMQQLTNDFESLHGKITVKVLQFEEELDSLKKKVAMFTSNVESIPDLEILKETSYSDTSDIMGEGIDIKAYRSFLANVASIKIVVEKHSLPPIHLGEITIKRAEDEILLTSLSSSSSMPSSSEPKTLLERLRNIGKRSEVAPCPATDLNAHRQDKVAIPKRSKSVYTKRNLTPQRDVAANSQNNRIGRQDSCNNSPLTFNNSNRRSELYTQSDVHSQPQTNISQSSSFMNSKNSPGPLGGPPTSIKRVKTLHTRLREDQETPKLRDLIVLRGSQTVLVTDWSNQCVKAIFGRREKDTRLVLGGKPWAITQVSENLAAISLPISTQICIIKISPTLSVQNSFVSAKRYTGLASLSDAMLVASGGSDPPSVDIVDMYGEPEGSRRLKEPSGIVADSSGRILVTESRGLLALTPTGQFGSALVGPHDGLLQDPRGVALCAGGGDGLVFVTSGDENIEVLSLTM</sequence>
<dbReference type="Gene3D" id="3.30.160.60">
    <property type="entry name" value="Classic Zinc Finger"/>
    <property type="match status" value="1"/>
</dbReference>
<dbReference type="PANTHER" id="PTHR25462">
    <property type="entry name" value="BONUS, ISOFORM C-RELATED"/>
    <property type="match status" value="1"/>
</dbReference>
<proteinExistence type="predicted"/>
<dbReference type="SMART" id="SM00184">
    <property type="entry name" value="RING"/>
    <property type="match status" value="1"/>
</dbReference>
<evidence type="ECO:0000313" key="9">
    <source>
        <dbReference type="EMBL" id="GFO36473.1"/>
    </source>
</evidence>
<evidence type="ECO:0000259" key="7">
    <source>
        <dbReference type="PROSITE" id="PS50089"/>
    </source>
</evidence>
<dbReference type="PROSITE" id="PS50089">
    <property type="entry name" value="ZF_RING_2"/>
    <property type="match status" value="1"/>
</dbReference>
<feature type="compositionally biased region" description="Polar residues" evidence="6">
    <location>
        <begin position="390"/>
        <end position="446"/>
    </location>
</feature>
<dbReference type="GO" id="GO:0061630">
    <property type="term" value="F:ubiquitin protein ligase activity"/>
    <property type="evidence" value="ECO:0007669"/>
    <property type="project" value="TreeGrafter"/>
</dbReference>
<dbReference type="PANTHER" id="PTHR25462:SF296">
    <property type="entry name" value="MEIOTIC P26, ISOFORM F"/>
    <property type="match status" value="1"/>
</dbReference>
<dbReference type="InterPro" id="IPR047153">
    <property type="entry name" value="TRIM45/56/19-like"/>
</dbReference>
<dbReference type="EMBL" id="BLXT01007071">
    <property type="protein sequence ID" value="GFO36473.1"/>
    <property type="molecule type" value="Genomic_DNA"/>
</dbReference>
<comment type="caution">
    <text evidence="9">The sequence shown here is derived from an EMBL/GenBank/DDBJ whole genome shotgun (WGS) entry which is preliminary data.</text>
</comment>
<keyword evidence="5" id="KW-0175">Coiled coil</keyword>
<accession>A0AAV4CX85</accession>
<keyword evidence="3" id="KW-0862">Zinc</keyword>
<feature type="domain" description="RING-type" evidence="7">
    <location>
        <begin position="27"/>
        <end position="75"/>
    </location>
</feature>
<keyword evidence="2 4" id="KW-0863">Zinc-finger</keyword>
<evidence type="ECO:0000256" key="2">
    <source>
        <dbReference type="ARBA" id="ARBA00022771"/>
    </source>
</evidence>
<dbReference type="InterPro" id="IPR017907">
    <property type="entry name" value="Znf_RING_CS"/>
</dbReference>
<feature type="compositionally biased region" description="Low complexity" evidence="6">
    <location>
        <begin position="447"/>
        <end position="460"/>
    </location>
</feature>
<feature type="domain" description="B box-type" evidence="8">
    <location>
        <begin position="117"/>
        <end position="151"/>
    </location>
</feature>
<evidence type="ECO:0000313" key="10">
    <source>
        <dbReference type="Proteomes" id="UP000735302"/>
    </source>
</evidence>
<dbReference type="InterPro" id="IPR013083">
    <property type="entry name" value="Znf_RING/FYVE/PHD"/>
</dbReference>
<dbReference type="PROSITE" id="PS50119">
    <property type="entry name" value="ZF_BBOX"/>
    <property type="match status" value="1"/>
</dbReference>
<dbReference type="Gene3D" id="3.30.40.10">
    <property type="entry name" value="Zinc/RING finger domain, C3HC4 (zinc finger)"/>
    <property type="match status" value="1"/>
</dbReference>
<dbReference type="Pfam" id="PF00097">
    <property type="entry name" value="zf-C3HC4"/>
    <property type="match status" value="1"/>
</dbReference>
<dbReference type="CDD" id="cd19756">
    <property type="entry name" value="Bbox2"/>
    <property type="match status" value="1"/>
</dbReference>
<dbReference type="AlphaFoldDB" id="A0AAV4CX85"/>
<feature type="coiled-coil region" evidence="5">
    <location>
        <begin position="184"/>
        <end position="215"/>
    </location>
</feature>
<evidence type="ECO:0000256" key="6">
    <source>
        <dbReference type="SAM" id="MobiDB-lite"/>
    </source>
</evidence>
<evidence type="ECO:0000256" key="3">
    <source>
        <dbReference type="ARBA" id="ARBA00022833"/>
    </source>
</evidence>
<dbReference type="SUPFAM" id="SSF101898">
    <property type="entry name" value="NHL repeat"/>
    <property type="match status" value="1"/>
</dbReference>
<dbReference type="Proteomes" id="UP000735302">
    <property type="component" value="Unassembled WGS sequence"/>
</dbReference>
<dbReference type="GO" id="GO:0008270">
    <property type="term" value="F:zinc ion binding"/>
    <property type="evidence" value="ECO:0007669"/>
    <property type="project" value="UniProtKB-KW"/>
</dbReference>
<dbReference type="PROSITE" id="PS00518">
    <property type="entry name" value="ZF_RING_1"/>
    <property type="match status" value="1"/>
</dbReference>
<reference evidence="9 10" key="1">
    <citation type="journal article" date="2021" name="Elife">
        <title>Chloroplast acquisition without the gene transfer in kleptoplastic sea slugs, Plakobranchus ocellatus.</title>
        <authorList>
            <person name="Maeda T."/>
            <person name="Takahashi S."/>
            <person name="Yoshida T."/>
            <person name="Shimamura S."/>
            <person name="Takaki Y."/>
            <person name="Nagai Y."/>
            <person name="Toyoda A."/>
            <person name="Suzuki Y."/>
            <person name="Arimoto A."/>
            <person name="Ishii H."/>
            <person name="Satoh N."/>
            <person name="Nishiyama T."/>
            <person name="Hasebe M."/>
            <person name="Maruyama T."/>
            <person name="Minagawa J."/>
            <person name="Obokata J."/>
            <person name="Shigenobu S."/>
        </authorList>
    </citation>
    <scope>NUCLEOTIDE SEQUENCE [LARGE SCALE GENOMIC DNA]</scope>
</reference>
<feature type="region of interest" description="Disordered" evidence="6">
    <location>
        <begin position="368"/>
        <end position="470"/>
    </location>
</feature>
<organism evidence="9 10">
    <name type="scientific">Plakobranchus ocellatus</name>
    <dbReference type="NCBI Taxonomy" id="259542"/>
    <lineage>
        <taxon>Eukaryota</taxon>
        <taxon>Metazoa</taxon>
        <taxon>Spiralia</taxon>
        <taxon>Lophotrochozoa</taxon>
        <taxon>Mollusca</taxon>
        <taxon>Gastropoda</taxon>
        <taxon>Heterobranchia</taxon>
        <taxon>Euthyneura</taxon>
        <taxon>Panpulmonata</taxon>
        <taxon>Sacoglossa</taxon>
        <taxon>Placobranchoidea</taxon>
        <taxon>Plakobranchidae</taxon>
        <taxon>Plakobranchus</taxon>
    </lineage>
</organism>
<keyword evidence="1" id="KW-0479">Metal-binding</keyword>
<protein>
    <submittedName>
        <fullName evidence="9">Tripartite motif-containing protein 2</fullName>
    </submittedName>
</protein>
<evidence type="ECO:0000259" key="8">
    <source>
        <dbReference type="PROSITE" id="PS50119"/>
    </source>
</evidence>
<dbReference type="InterPro" id="IPR000315">
    <property type="entry name" value="Znf_B-box"/>
</dbReference>
<gene>
    <name evidence="9" type="ORF">PoB_006297800</name>
</gene>
<evidence type="ECO:0000256" key="5">
    <source>
        <dbReference type="SAM" id="Coils"/>
    </source>
</evidence>
<dbReference type="InterPro" id="IPR018957">
    <property type="entry name" value="Znf_C3HC4_RING-type"/>
</dbReference>
<evidence type="ECO:0000256" key="1">
    <source>
        <dbReference type="ARBA" id="ARBA00022723"/>
    </source>
</evidence>